<dbReference type="PANTHER" id="PTHR14566">
    <property type="entry name" value="CELL CYCLE REGULATOR OF NON-HOMOLOGOUS END JOINING"/>
    <property type="match status" value="1"/>
</dbReference>
<name>A0AAD8ZS17_9TELE</name>
<dbReference type="Proteomes" id="UP001239994">
    <property type="component" value="Unassembled WGS sequence"/>
</dbReference>
<dbReference type="AlphaFoldDB" id="A0AAD8ZS17"/>
<dbReference type="GO" id="GO:0005634">
    <property type="term" value="C:nucleus"/>
    <property type="evidence" value="ECO:0007669"/>
    <property type="project" value="TreeGrafter"/>
</dbReference>
<comment type="caution">
    <text evidence="2">The sequence shown here is derived from an EMBL/GenBank/DDBJ whole genome shotgun (WGS) entry which is preliminary data.</text>
</comment>
<gene>
    <name evidence="2" type="ORF">P4O66_020379</name>
</gene>
<organism evidence="2 3">
    <name type="scientific">Electrophorus voltai</name>
    <dbReference type="NCBI Taxonomy" id="2609070"/>
    <lineage>
        <taxon>Eukaryota</taxon>
        <taxon>Metazoa</taxon>
        <taxon>Chordata</taxon>
        <taxon>Craniata</taxon>
        <taxon>Vertebrata</taxon>
        <taxon>Euteleostomi</taxon>
        <taxon>Actinopterygii</taxon>
        <taxon>Neopterygii</taxon>
        <taxon>Teleostei</taxon>
        <taxon>Ostariophysi</taxon>
        <taxon>Gymnotiformes</taxon>
        <taxon>Gymnotoidei</taxon>
        <taxon>Gymnotidae</taxon>
        <taxon>Electrophorus</taxon>
    </lineage>
</organism>
<protein>
    <submittedName>
        <fullName evidence="2">Uncharacterized protein</fullName>
    </submittedName>
</protein>
<feature type="region of interest" description="Disordered" evidence="1">
    <location>
        <begin position="109"/>
        <end position="141"/>
    </location>
</feature>
<keyword evidence="3" id="KW-1185">Reference proteome</keyword>
<dbReference type="PANTHER" id="PTHR14566:SF0">
    <property type="entry name" value="CELL CYCLE REGULATOR OF NON-HOMOLOGOUS END JOINING"/>
    <property type="match status" value="1"/>
</dbReference>
<sequence>MSAQRHLPSWMDGTDHHQPINNTIKKSEGGTNKGARKSCPRRIVYWMNEQELMETAIGILKNDNAKLDVACTVKTKETRRLTDAQERTCVSDVAEQETIPYGDTLVKNSSTARLPSTHGPVQPHSGSCRSEPEFEDNPHGRNSDLDALRLVREIFFK</sequence>
<evidence type="ECO:0000313" key="3">
    <source>
        <dbReference type="Proteomes" id="UP001239994"/>
    </source>
</evidence>
<evidence type="ECO:0000256" key="1">
    <source>
        <dbReference type="SAM" id="MobiDB-lite"/>
    </source>
</evidence>
<accession>A0AAD8ZS17</accession>
<dbReference type="GO" id="GO:0005737">
    <property type="term" value="C:cytoplasm"/>
    <property type="evidence" value="ECO:0007669"/>
    <property type="project" value="TreeGrafter"/>
</dbReference>
<dbReference type="EMBL" id="JAROKS010000004">
    <property type="protein sequence ID" value="KAK1804359.1"/>
    <property type="molecule type" value="Genomic_DNA"/>
</dbReference>
<proteinExistence type="predicted"/>
<feature type="compositionally biased region" description="Basic and acidic residues" evidence="1">
    <location>
        <begin position="130"/>
        <end position="141"/>
    </location>
</feature>
<dbReference type="InterPro" id="IPR028278">
    <property type="entry name" value="MRI"/>
</dbReference>
<feature type="region of interest" description="Disordered" evidence="1">
    <location>
        <begin position="1"/>
        <end position="36"/>
    </location>
</feature>
<dbReference type="GO" id="GO:0006303">
    <property type="term" value="P:double-strand break repair via nonhomologous end joining"/>
    <property type="evidence" value="ECO:0007669"/>
    <property type="project" value="TreeGrafter"/>
</dbReference>
<reference evidence="2" key="1">
    <citation type="submission" date="2023-03" db="EMBL/GenBank/DDBJ databases">
        <title>Electrophorus voltai genome.</title>
        <authorList>
            <person name="Bian C."/>
        </authorList>
    </citation>
    <scope>NUCLEOTIDE SEQUENCE</scope>
    <source>
        <strain evidence="2">CB-2022</strain>
        <tissue evidence="2">Muscle</tissue>
    </source>
</reference>
<evidence type="ECO:0000313" key="2">
    <source>
        <dbReference type="EMBL" id="KAK1804359.1"/>
    </source>
</evidence>
<dbReference type="GO" id="GO:2001033">
    <property type="term" value="P:negative regulation of double-strand break repair via nonhomologous end joining"/>
    <property type="evidence" value="ECO:0007669"/>
    <property type="project" value="InterPro"/>
</dbReference>